<dbReference type="AlphaFoldDB" id="A0AAD3HIQ8"/>
<dbReference type="EMBL" id="BMAR01000002">
    <property type="protein sequence ID" value="GFR41825.1"/>
    <property type="molecule type" value="Genomic_DNA"/>
</dbReference>
<dbReference type="Gene3D" id="1.20.1280.50">
    <property type="match status" value="1"/>
</dbReference>
<protein>
    <recommendedName>
        <fullName evidence="1">F-box domain-containing protein</fullName>
    </recommendedName>
</protein>
<sequence>MNVNEVRPWPGLPKECLEGIARFGGPQAAATLSSTCKSWRDDIADDLLWRTWHGLPLLRYHSWRSSYGLYARSIRSWLGGRETASEVLPSAHERWMTSL</sequence>
<feature type="non-terminal residue" evidence="2">
    <location>
        <position position="1"/>
    </location>
</feature>
<accession>A0AAD3HIQ8</accession>
<evidence type="ECO:0000313" key="3">
    <source>
        <dbReference type="Proteomes" id="UP001054857"/>
    </source>
</evidence>
<comment type="caution">
    <text evidence="2">The sequence shown here is derived from an EMBL/GenBank/DDBJ whole genome shotgun (WGS) entry which is preliminary data.</text>
</comment>
<feature type="domain" description="F-box" evidence="1">
    <location>
        <begin position="9"/>
        <end position="51"/>
    </location>
</feature>
<dbReference type="Pfam" id="PF12937">
    <property type="entry name" value="F-box-like"/>
    <property type="match status" value="1"/>
</dbReference>
<evidence type="ECO:0000313" key="2">
    <source>
        <dbReference type="EMBL" id="GFR41825.1"/>
    </source>
</evidence>
<reference evidence="2 3" key="1">
    <citation type="journal article" date="2021" name="Sci. Rep.">
        <title>Genome sequencing of the multicellular alga Astrephomene provides insights into convergent evolution of germ-soma differentiation.</title>
        <authorList>
            <person name="Yamashita S."/>
            <person name="Yamamoto K."/>
            <person name="Matsuzaki R."/>
            <person name="Suzuki S."/>
            <person name="Yamaguchi H."/>
            <person name="Hirooka S."/>
            <person name="Minakuchi Y."/>
            <person name="Miyagishima S."/>
            <person name="Kawachi M."/>
            <person name="Toyoda A."/>
            <person name="Nozaki H."/>
        </authorList>
    </citation>
    <scope>NUCLEOTIDE SEQUENCE [LARGE SCALE GENOMIC DNA]</scope>
    <source>
        <strain evidence="2 3">NIES-4017</strain>
    </source>
</reference>
<evidence type="ECO:0000259" key="1">
    <source>
        <dbReference type="Pfam" id="PF12937"/>
    </source>
</evidence>
<name>A0AAD3HIQ8_9CHLO</name>
<organism evidence="2 3">
    <name type="scientific">Astrephomene gubernaculifera</name>
    <dbReference type="NCBI Taxonomy" id="47775"/>
    <lineage>
        <taxon>Eukaryota</taxon>
        <taxon>Viridiplantae</taxon>
        <taxon>Chlorophyta</taxon>
        <taxon>core chlorophytes</taxon>
        <taxon>Chlorophyceae</taxon>
        <taxon>CS clade</taxon>
        <taxon>Chlamydomonadales</taxon>
        <taxon>Astrephomenaceae</taxon>
        <taxon>Astrephomene</taxon>
    </lineage>
</organism>
<dbReference type="Proteomes" id="UP001054857">
    <property type="component" value="Unassembled WGS sequence"/>
</dbReference>
<proteinExistence type="predicted"/>
<dbReference type="InterPro" id="IPR036047">
    <property type="entry name" value="F-box-like_dom_sf"/>
</dbReference>
<keyword evidence="3" id="KW-1185">Reference proteome</keyword>
<dbReference type="InterPro" id="IPR001810">
    <property type="entry name" value="F-box_dom"/>
</dbReference>
<dbReference type="SUPFAM" id="SSF81383">
    <property type="entry name" value="F-box domain"/>
    <property type="match status" value="1"/>
</dbReference>
<gene>
    <name evidence="2" type="ORF">Agub_g2598</name>
</gene>